<keyword evidence="1" id="KW-1133">Transmembrane helix</keyword>
<proteinExistence type="predicted"/>
<feature type="transmembrane region" description="Helical" evidence="1">
    <location>
        <begin position="173"/>
        <end position="190"/>
    </location>
</feature>
<feature type="transmembrane region" description="Helical" evidence="1">
    <location>
        <begin position="232"/>
        <end position="253"/>
    </location>
</feature>
<keyword evidence="1" id="KW-0812">Transmembrane</keyword>
<feature type="transmembrane region" description="Helical" evidence="1">
    <location>
        <begin position="51"/>
        <end position="73"/>
    </location>
</feature>
<comment type="caution">
    <text evidence="2">The sequence shown here is derived from an EMBL/GenBank/DDBJ whole genome shotgun (WGS) entry which is preliminary data.</text>
</comment>
<organism evidence="2 3">
    <name type="scientific">SAR86 cluster bacterium</name>
    <dbReference type="NCBI Taxonomy" id="2030880"/>
    <lineage>
        <taxon>Bacteria</taxon>
        <taxon>Pseudomonadati</taxon>
        <taxon>Pseudomonadota</taxon>
        <taxon>Gammaproteobacteria</taxon>
        <taxon>SAR86 cluster</taxon>
    </lineage>
</organism>
<evidence type="ECO:0000256" key="1">
    <source>
        <dbReference type="SAM" id="Phobius"/>
    </source>
</evidence>
<feature type="transmembrane region" description="Helical" evidence="1">
    <location>
        <begin position="20"/>
        <end position="39"/>
    </location>
</feature>
<dbReference type="Proteomes" id="UP000218767">
    <property type="component" value="Unassembled WGS sequence"/>
</dbReference>
<feature type="transmembrane region" description="Helical" evidence="1">
    <location>
        <begin position="85"/>
        <end position="108"/>
    </location>
</feature>
<evidence type="ECO:0000313" key="2">
    <source>
        <dbReference type="EMBL" id="PCI76237.1"/>
    </source>
</evidence>
<feature type="transmembrane region" description="Helical" evidence="1">
    <location>
        <begin position="128"/>
        <end position="161"/>
    </location>
</feature>
<gene>
    <name evidence="2" type="ORF">COB20_11110</name>
</gene>
<reference evidence="3" key="1">
    <citation type="submission" date="2017-08" db="EMBL/GenBank/DDBJ databases">
        <title>A dynamic microbial community with high functional redundancy inhabits the cold, oxic subseafloor aquifer.</title>
        <authorList>
            <person name="Tully B.J."/>
            <person name="Wheat C.G."/>
            <person name="Glazer B.T."/>
            <person name="Huber J.A."/>
        </authorList>
    </citation>
    <scope>NUCLEOTIDE SEQUENCE [LARGE SCALE GENOMIC DNA]</scope>
</reference>
<sequence>MDKLASSTSNQNSHENRFFLIYSFLLLTIVIIGFTPSLFLRVAFDTPSIPFYLHLHGAILTGWFVILVAQAWLIRSQNPALHRKLGPFAAGYGLLVVIGSLMATLNVVSRDLGQGITLDVDMAEIDPALGSGISYLTFISGVVWANIVSVSTFAILLCSAVIYRKRSDLHKRLILVATVSILGPALARISRLETLGGEQGPFIPLALLTLLATIIVYDLITLSKIHRASMVAITLAIALSLLGTMVAGSEFGLEFVRNLA</sequence>
<evidence type="ECO:0000313" key="3">
    <source>
        <dbReference type="Proteomes" id="UP000218767"/>
    </source>
</evidence>
<accession>A0A2A4X2F2</accession>
<name>A0A2A4X2F2_9GAMM</name>
<protein>
    <submittedName>
        <fullName evidence="2">Uncharacterized protein</fullName>
    </submittedName>
</protein>
<keyword evidence="1" id="KW-0472">Membrane</keyword>
<dbReference type="EMBL" id="NVUL01000060">
    <property type="protein sequence ID" value="PCI76237.1"/>
    <property type="molecule type" value="Genomic_DNA"/>
</dbReference>
<dbReference type="AlphaFoldDB" id="A0A2A4X2F2"/>
<feature type="transmembrane region" description="Helical" evidence="1">
    <location>
        <begin position="202"/>
        <end position="220"/>
    </location>
</feature>